<organism evidence="2 3">
    <name type="scientific">Streptomyces iconiensis</name>
    <dbReference type="NCBI Taxonomy" id="1384038"/>
    <lineage>
        <taxon>Bacteria</taxon>
        <taxon>Bacillati</taxon>
        <taxon>Actinomycetota</taxon>
        <taxon>Actinomycetes</taxon>
        <taxon>Kitasatosporales</taxon>
        <taxon>Streptomycetaceae</taxon>
        <taxon>Streptomyces</taxon>
    </lineage>
</organism>
<protein>
    <submittedName>
        <fullName evidence="2">Uncharacterized protein</fullName>
    </submittedName>
</protein>
<sequence>MNAELVVALLSGAVALVSVGISARASRRQAVLAAELERQTAALDREVARQDVMSRVRDPLLWAAYDLQSRIYNIARSRFGFLTLYYKNGSPQEREYARRNTLYVIAEYFCWVEIIRRRVQFLDLGNREDNWKVVNFLHEVSHRFSADRDRGPDFRLFRGEQRAIGELMIRQDGEEPGCLGYAEFCRRLEGDQEFGAWFASLDAAVQALGDEFRVQARLIEIQHTLIKLIKFLDEGRERFPFTRELPQQRAGASRWPDAPPADVSGSGNG</sequence>
<comment type="caution">
    <text evidence="2">The sequence shown here is derived from an EMBL/GenBank/DDBJ whole genome shotgun (WGS) entry which is preliminary data.</text>
</comment>
<accession>A0ABT6ZUB9</accession>
<evidence type="ECO:0000256" key="1">
    <source>
        <dbReference type="SAM" id="MobiDB-lite"/>
    </source>
</evidence>
<name>A0ABT6ZUB9_9ACTN</name>
<feature type="region of interest" description="Disordered" evidence="1">
    <location>
        <begin position="245"/>
        <end position="269"/>
    </location>
</feature>
<gene>
    <name evidence="2" type="ORF">NMN56_012015</name>
</gene>
<proteinExistence type="predicted"/>
<evidence type="ECO:0000313" key="3">
    <source>
        <dbReference type="Proteomes" id="UP001214441"/>
    </source>
</evidence>
<dbReference type="RefSeq" id="WP_274040022.1">
    <property type="nucleotide sequence ID" value="NZ_JANCPR020000010.1"/>
</dbReference>
<evidence type="ECO:0000313" key="2">
    <source>
        <dbReference type="EMBL" id="MDJ1132664.1"/>
    </source>
</evidence>
<dbReference type="Proteomes" id="UP001214441">
    <property type="component" value="Unassembled WGS sequence"/>
</dbReference>
<dbReference type="EMBL" id="JANCPR020000010">
    <property type="protein sequence ID" value="MDJ1132664.1"/>
    <property type="molecule type" value="Genomic_DNA"/>
</dbReference>
<reference evidence="2 3" key="1">
    <citation type="submission" date="2023-05" db="EMBL/GenBank/DDBJ databases">
        <title>Streptantibioticus silvisoli sp. nov., acidotolerant actinomycetes 1 from pine litter.</title>
        <authorList>
            <person name="Swiecimska M."/>
            <person name="Golinska P."/>
            <person name="Sangal V."/>
            <person name="Wachnowicz B."/>
            <person name="Goodfellow M."/>
        </authorList>
    </citation>
    <scope>NUCLEOTIDE SEQUENCE [LARGE SCALE GENOMIC DNA]</scope>
    <source>
        <strain evidence="2 3">DSM 42109</strain>
    </source>
</reference>
<keyword evidence="3" id="KW-1185">Reference proteome</keyword>